<keyword evidence="5 6" id="KW-0472">Membrane</keyword>
<evidence type="ECO:0000313" key="8">
    <source>
        <dbReference type="EMBL" id="SEJ22453.1"/>
    </source>
</evidence>
<dbReference type="InterPro" id="IPR051461">
    <property type="entry name" value="UPF0750_membrane"/>
</dbReference>
<comment type="subcellular location">
    <subcellularLocation>
        <location evidence="1">Cell membrane</location>
        <topology evidence="1">Multi-pass membrane protein</topology>
    </subcellularLocation>
</comment>
<dbReference type="PIRSF" id="PIRSF006483">
    <property type="entry name" value="Membrane_protein_YitT"/>
    <property type="match status" value="1"/>
</dbReference>
<name>A0A1H6WZX7_9FIRM</name>
<evidence type="ECO:0000259" key="7">
    <source>
        <dbReference type="Pfam" id="PF10035"/>
    </source>
</evidence>
<organism evidence="8 9">
    <name type="scientific">Propionispira arboris</name>
    <dbReference type="NCBI Taxonomy" id="84035"/>
    <lineage>
        <taxon>Bacteria</taxon>
        <taxon>Bacillati</taxon>
        <taxon>Bacillota</taxon>
        <taxon>Negativicutes</taxon>
        <taxon>Selenomonadales</taxon>
        <taxon>Selenomonadaceae</taxon>
        <taxon>Propionispira</taxon>
    </lineage>
</organism>
<proteinExistence type="predicted"/>
<dbReference type="PANTHER" id="PTHR33545:SF5">
    <property type="entry name" value="UPF0750 MEMBRANE PROTEIN YITT"/>
    <property type="match status" value="1"/>
</dbReference>
<dbReference type="Gene3D" id="3.30.70.120">
    <property type="match status" value="1"/>
</dbReference>
<dbReference type="STRING" id="84035.SAMN05660742_104224"/>
<dbReference type="GO" id="GO:0005886">
    <property type="term" value="C:plasma membrane"/>
    <property type="evidence" value="ECO:0007669"/>
    <property type="project" value="UniProtKB-SubCell"/>
</dbReference>
<dbReference type="InterPro" id="IPR003740">
    <property type="entry name" value="YitT"/>
</dbReference>
<dbReference type="InterPro" id="IPR019264">
    <property type="entry name" value="DUF2179"/>
</dbReference>
<dbReference type="RefSeq" id="WP_091830102.1">
    <property type="nucleotide sequence ID" value="NZ_FNZK01000004.1"/>
</dbReference>
<evidence type="ECO:0000256" key="6">
    <source>
        <dbReference type="SAM" id="Phobius"/>
    </source>
</evidence>
<evidence type="ECO:0000256" key="2">
    <source>
        <dbReference type="ARBA" id="ARBA00022475"/>
    </source>
</evidence>
<dbReference type="Pfam" id="PF10035">
    <property type="entry name" value="DUF2179"/>
    <property type="match status" value="1"/>
</dbReference>
<sequence>MQGKVLRYGLILFGCLISSAAINLFLVPNNLLSGGISGIAISCYYLFGLPIGTQMLIYNLPLLFAAYKTMGKAYTIDVIFGTVLFSLCIDGLQFLEAYNVVDDPMLAAIYGGVFTGIGYGIIFRVNGNSGGFDIVAAIAKKYYSLNMGGVIFAFNCVIMVLAAMLFGIKPAMFTLISMFVCSLVTDKVVAGFNNKKTIILISDKTVDIADEIIKEVGRGVTFLKGEGAFTHQEKKVIFVVVNLTQIAKIKIIANIIDPMAFMIVLSANEVMGRGFTLPRDKIDKMIKDRKEKEHLAAFIKK</sequence>
<keyword evidence="4 6" id="KW-1133">Transmembrane helix</keyword>
<feature type="transmembrane region" description="Helical" evidence="6">
    <location>
        <begin position="145"/>
        <end position="166"/>
    </location>
</feature>
<protein>
    <submittedName>
        <fullName evidence="8">Uncharacterized membrane-anchored protein YitT, contains DUF161 and DUF2179 domains</fullName>
    </submittedName>
</protein>
<reference evidence="8 9" key="1">
    <citation type="submission" date="2016-10" db="EMBL/GenBank/DDBJ databases">
        <authorList>
            <person name="de Groot N.N."/>
        </authorList>
    </citation>
    <scope>NUCLEOTIDE SEQUENCE [LARGE SCALE GENOMIC DNA]</scope>
    <source>
        <strain evidence="8 9">DSM 2179</strain>
    </source>
</reference>
<evidence type="ECO:0000256" key="4">
    <source>
        <dbReference type="ARBA" id="ARBA00022989"/>
    </source>
</evidence>
<keyword evidence="2" id="KW-1003">Cell membrane</keyword>
<keyword evidence="9" id="KW-1185">Reference proteome</keyword>
<dbReference type="Pfam" id="PF02588">
    <property type="entry name" value="YitT_membrane"/>
    <property type="match status" value="1"/>
</dbReference>
<evidence type="ECO:0000313" key="9">
    <source>
        <dbReference type="Proteomes" id="UP000199662"/>
    </source>
</evidence>
<feature type="transmembrane region" description="Helical" evidence="6">
    <location>
        <begin position="5"/>
        <end position="26"/>
    </location>
</feature>
<dbReference type="CDD" id="cd16380">
    <property type="entry name" value="YitT_C"/>
    <property type="match status" value="1"/>
</dbReference>
<evidence type="ECO:0000256" key="1">
    <source>
        <dbReference type="ARBA" id="ARBA00004651"/>
    </source>
</evidence>
<dbReference type="PANTHER" id="PTHR33545">
    <property type="entry name" value="UPF0750 MEMBRANE PROTEIN YITT-RELATED"/>
    <property type="match status" value="1"/>
</dbReference>
<dbReference type="InterPro" id="IPR015867">
    <property type="entry name" value="N-reg_PII/ATP_PRibTrfase_C"/>
</dbReference>
<accession>A0A1H6WZX7</accession>
<dbReference type="EMBL" id="FNZK01000004">
    <property type="protein sequence ID" value="SEJ22453.1"/>
    <property type="molecule type" value="Genomic_DNA"/>
</dbReference>
<gene>
    <name evidence="8" type="ORF">SAMN05660742_104224</name>
</gene>
<feature type="transmembrane region" description="Helical" evidence="6">
    <location>
        <begin position="172"/>
        <end position="192"/>
    </location>
</feature>
<feature type="domain" description="DUF2179" evidence="7">
    <location>
        <begin position="218"/>
        <end position="272"/>
    </location>
</feature>
<dbReference type="Proteomes" id="UP000199662">
    <property type="component" value="Unassembled WGS sequence"/>
</dbReference>
<evidence type="ECO:0000256" key="3">
    <source>
        <dbReference type="ARBA" id="ARBA00022692"/>
    </source>
</evidence>
<feature type="transmembrane region" description="Helical" evidence="6">
    <location>
        <begin position="32"/>
        <end position="52"/>
    </location>
</feature>
<keyword evidence="3 6" id="KW-0812">Transmembrane</keyword>
<feature type="transmembrane region" description="Helical" evidence="6">
    <location>
        <begin position="73"/>
        <end position="95"/>
    </location>
</feature>
<feature type="transmembrane region" description="Helical" evidence="6">
    <location>
        <begin position="107"/>
        <end position="125"/>
    </location>
</feature>
<evidence type="ECO:0000256" key="5">
    <source>
        <dbReference type="ARBA" id="ARBA00023136"/>
    </source>
</evidence>
<dbReference type="AlphaFoldDB" id="A0A1H6WZX7"/>